<dbReference type="EMBL" id="CM044705">
    <property type="protein sequence ID" value="KAI5663782.1"/>
    <property type="molecule type" value="Genomic_DNA"/>
</dbReference>
<proteinExistence type="predicted"/>
<evidence type="ECO:0000313" key="1">
    <source>
        <dbReference type="EMBL" id="KAI5663782.1"/>
    </source>
</evidence>
<dbReference type="Proteomes" id="UP001060085">
    <property type="component" value="Linkage Group LG05"/>
</dbReference>
<organism evidence="1 2">
    <name type="scientific">Catharanthus roseus</name>
    <name type="common">Madagascar periwinkle</name>
    <name type="synonym">Vinca rosea</name>
    <dbReference type="NCBI Taxonomy" id="4058"/>
    <lineage>
        <taxon>Eukaryota</taxon>
        <taxon>Viridiplantae</taxon>
        <taxon>Streptophyta</taxon>
        <taxon>Embryophyta</taxon>
        <taxon>Tracheophyta</taxon>
        <taxon>Spermatophyta</taxon>
        <taxon>Magnoliopsida</taxon>
        <taxon>eudicotyledons</taxon>
        <taxon>Gunneridae</taxon>
        <taxon>Pentapetalae</taxon>
        <taxon>asterids</taxon>
        <taxon>lamiids</taxon>
        <taxon>Gentianales</taxon>
        <taxon>Apocynaceae</taxon>
        <taxon>Rauvolfioideae</taxon>
        <taxon>Vinceae</taxon>
        <taxon>Catharanthinae</taxon>
        <taxon>Catharanthus</taxon>
    </lineage>
</organism>
<comment type="caution">
    <text evidence="1">The sequence shown here is derived from an EMBL/GenBank/DDBJ whole genome shotgun (WGS) entry which is preliminary data.</text>
</comment>
<reference evidence="2" key="1">
    <citation type="journal article" date="2023" name="Nat. Plants">
        <title>Single-cell RNA sequencing provides a high-resolution roadmap for understanding the multicellular compartmentation of specialized metabolism.</title>
        <authorList>
            <person name="Sun S."/>
            <person name="Shen X."/>
            <person name="Li Y."/>
            <person name="Li Y."/>
            <person name="Wang S."/>
            <person name="Li R."/>
            <person name="Zhang H."/>
            <person name="Shen G."/>
            <person name="Guo B."/>
            <person name="Wei J."/>
            <person name="Xu J."/>
            <person name="St-Pierre B."/>
            <person name="Chen S."/>
            <person name="Sun C."/>
        </authorList>
    </citation>
    <scope>NUCLEOTIDE SEQUENCE [LARGE SCALE GENOMIC DNA]</scope>
</reference>
<accession>A0ACC0AUX0</accession>
<gene>
    <name evidence="1" type="ORF">M9H77_23105</name>
</gene>
<evidence type="ECO:0000313" key="2">
    <source>
        <dbReference type="Proteomes" id="UP001060085"/>
    </source>
</evidence>
<name>A0ACC0AUX0_CATRO</name>
<sequence>MSASVFCRAEWAFLCVGCNSKVHAANKLASRHAQVWVCEVCEQAPTSITSKVDAAALYVACDRDIYSVNPLARRHNRVSLIAFYDFATAAKCSGTTTDDMKCILDEKPHINAQYHHHHQQQHHHHNSHGVVPVLGTNDHSHLQGPIVDGYSTYDMDYAAGSKLFMYNFSSQSIIQSIWENGQNDPNV</sequence>
<keyword evidence="2" id="KW-1185">Reference proteome</keyword>
<protein>
    <submittedName>
        <fullName evidence="1">Uncharacterized protein</fullName>
    </submittedName>
</protein>